<gene>
    <name evidence="1" type="ORF">V8G54_023598</name>
</gene>
<accession>A0AAQ3RQH2</accession>
<evidence type="ECO:0000313" key="2">
    <source>
        <dbReference type="Proteomes" id="UP001374535"/>
    </source>
</evidence>
<dbReference type="Proteomes" id="UP001374535">
    <property type="component" value="Chromosome 7"/>
</dbReference>
<organism evidence="1 2">
    <name type="scientific">Vigna mungo</name>
    <name type="common">Black gram</name>
    <name type="synonym">Phaseolus mungo</name>
    <dbReference type="NCBI Taxonomy" id="3915"/>
    <lineage>
        <taxon>Eukaryota</taxon>
        <taxon>Viridiplantae</taxon>
        <taxon>Streptophyta</taxon>
        <taxon>Embryophyta</taxon>
        <taxon>Tracheophyta</taxon>
        <taxon>Spermatophyta</taxon>
        <taxon>Magnoliopsida</taxon>
        <taxon>eudicotyledons</taxon>
        <taxon>Gunneridae</taxon>
        <taxon>Pentapetalae</taxon>
        <taxon>rosids</taxon>
        <taxon>fabids</taxon>
        <taxon>Fabales</taxon>
        <taxon>Fabaceae</taxon>
        <taxon>Papilionoideae</taxon>
        <taxon>50 kb inversion clade</taxon>
        <taxon>NPAAA clade</taxon>
        <taxon>indigoferoid/millettioid clade</taxon>
        <taxon>Phaseoleae</taxon>
        <taxon>Vigna</taxon>
    </lineage>
</organism>
<dbReference type="AlphaFoldDB" id="A0AAQ3RQH2"/>
<evidence type="ECO:0000313" key="1">
    <source>
        <dbReference type="EMBL" id="WVZ02792.1"/>
    </source>
</evidence>
<name>A0AAQ3RQH2_VIGMU</name>
<proteinExistence type="predicted"/>
<protein>
    <submittedName>
        <fullName evidence="1">Uncharacterized protein</fullName>
    </submittedName>
</protein>
<reference evidence="1 2" key="1">
    <citation type="journal article" date="2023" name="Life. Sci Alliance">
        <title>Evolutionary insights into 3D genome organization and epigenetic landscape of Vigna mungo.</title>
        <authorList>
            <person name="Junaid A."/>
            <person name="Singh B."/>
            <person name="Bhatia S."/>
        </authorList>
    </citation>
    <scope>NUCLEOTIDE SEQUENCE [LARGE SCALE GENOMIC DNA]</scope>
    <source>
        <strain evidence="1">Urdbean</strain>
    </source>
</reference>
<feature type="non-terminal residue" evidence="1">
    <location>
        <position position="1"/>
    </location>
</feature>
<keyword evidence="2" id="KW-1185">Reference proteome</keyword>
<sequence length="106" mass="12509">YLDLVKVFYANVKVVNEIITSRVKRVDIKLDDEIWTSIVGFRLGGEKSYKDFPRLNKLRIFQTCLRYPNEPKDYTLFKVGGMKRDDRLLTFVLMWILILGGRSHSH</sequence>
<dbReference type="EMBL" id="CP144694">
    <property type="protein sequence ID" value="WVZ02792.1"/>
    <property type="molecule type" value="Genomic_DNA"/>
</dbReference>